<keyword evidence="2" id="KW-0969">Cilium</keyword>
<keyword evidence="3" id="KW-1185">Reference proteome</keyword>
<feature type="domain" description="Flagellar protein FlgJ N-terminal" evidence="1">
    <location>
        <begin position="50"/>
        <end position="99"/>
    </location>
</feature>
<name>A0A1H2DSF3_9BACT</name>
<reference evidence="3" key="1">
    <citation type="submission" date="2016-10" db="EMBL/GenBank/DDBJ databases">
        <authorList>
            <person name="Varghese N."/>
            <person name="Submissions S."/>
        </authorList>
    </citation>
    <scope>NUCLEOTIDE SEQUENCE [LARGE SCALE GENOMIC DNA]</scope>
    <source>
        <strain evidence="3">DSM 3384</strain>
    </source>
</reference>
<evidence type="ECO:0000313" key="2">
    <source>
        <dbReference type="EMBL" id="SDT85746.1"/>
    </source>
</evidence>
<keyword evidence="2" id="KW-0966">Cell projection</keyword>
<sequence length="104" mass="11732">MNMDIDLINQNVSKAHVDTIKNKTASLAKEKELKEACTGFEAIFLNTMIKSMRDTLPGNALFEDSNSMDIYTSMQDQYLAEKLSKGSESIGIKDFLYQQLKDSK</sequence>
<dbReference type="AlphaFoldDB" id="A0A1H2DSF3"/>
<evidence type="ECO:0000259" key="1">
    <source>
        <dbReference type="Pfam" id="PF10135"/>
    </source>
</evidence>
<accession>A0A1H2DSF3</accession>
<protein>
    <submittedName>
        <fullName evidence="2">Flagellar protein FlgJ</fullName>
    </submittedName>
</protein>
<keyword evidence="2" id="KW-0282">Flagellum</keyword>
<dbReference type="Proteomes" id="UP000199608">
    <property type="component" value="Unassembled WGS sequence"/>
</dbReference>
<proteinExistence type="predicted"/>
<dbReference type="EMBL" id="FNLL01000002">
    <property type="protein sequence ID" value="SDT85746.1"/>
    <property type="molecule type" value="Genomic_DNA"/>
</dbReference>
<organism evidence="2 3">
    <name type="scientific">Desulfobacula phenolica</name>
    <dbReference type="NCBI Taxonomy" id="90732"/>
    <lineage>
        <taxon>Bacteria</taxon>
        <taxon>Pseudomonadati</taxon>
        <taxon>Thermodesulfobacteriota</taxon>
        <taxon>Desulfobacteria</taxon>
        <taxon>Desulfobacterales</taxon>
        <taxon>Desulfobacteraceae</taxon>
        <taxon>Desulfobacula</taxon>
    </lineage>
</organism>
<dbReference type="InterPro" id="IPR019301">
    <property type="entry name" value="Flagellar_prot_FlgJ_N"/>
</dbReference>
<dbReference type="Pfam" id="PF10135">
    <property type="entry name" value="Rod-binding"/>
    <property type="match status" value="1"/>
</dbReference>
<gene>
    <name evidence="2" type="ORF">SAMN04487931_10282</name>
</gene>
<dbReference type="RefSeq" id="WP_092230236.1">
    <property type="nucleotide sequence ID" value="NZ_FNLL01000002.1"/>
</dbReference>
<evidence type="ECO:0000313" key="3">
    <source>
        <dbReference type="Proteomes" id="UP000199608"/>
    </source>
</evidence>